<dbReference type="KEGG" id="vg:65102160"/>
<proteinExistence type="predicted"/>
<dbReference type="RefSeq" id="YP_010086915.1">
    <property type="nucleotide sequence ID" value="NC_055500.1"/>
</dbReference>
<evidence type="ECO:0000313" key="2">
    <source>
        <dbReference type="Proteomes" id="UP000500845"/>
    </source>
</evidence>
<sequence length="102" mass="11790">MAKCPKLTYLNVAHVLFLFIKRIELLSEGGSDAKKMDINFKLKEIINTTVDNKYGEKSTKISLADFYKKHQEDIACVGKSTTYNCTGKRDYEKHLSDKKYKF</sequence>
<keyword evidence="2" id="KW-1185">Reference proteome</keyword>
<dbReference type="EMBL" id="MH394321">
    <property type="protein sequence ID" value="AXS67707.1"/>
    <property type="molecule type" value="Genomic_DNA"/>
</dbReference>
<dbReference type="InterPro" id="IPR035162">
    <property type="entry name" value="DUF5470"/>
</dbReference>
<reference evidence="1 2" key="1">
    <citation type="journal article" date="2018" name="J. Invertebr. Pathol.">
        <title>Morphological, genetic and biological characterisation of a novel alphabaculovirus isolated from Cryptophlebia peltastica (Lepidoptera: Tortricidae).</title>
        <authorList>
            <person name="Marsberg T."/>
            <person name="Jukes M.D."/>
            <person name="Krejmer-Rabalska M."/>
            <person name="Rabalski L."/>
            <person name="Knox C.M."/>
            <person name="Moore S.D."/>
            <person name="Hill M.P."/>
            <person name="Szewczyk B."/>
        </authorList>
    </citation>
    <scope>NUCLEOTIDE SEQUENCE [LARGE SCALE GENOMIC DNA]</scope>
    <source>
        <strain evidence="1">SA</strain>
    </source>
</reference>
<accession>A0A346RNR0</accession>
<protein>
    <submittedName>
        <fullName evidence="1">ASB110/ac55</fullName>
    </submittedName>
</protein>
<dbReference type="GeneID" id="65102160"/>
<dbReference type="Proteomes" id="UP000500845">
    <property type="component" value="Segment"/>
</dbReference>
<dbReference type="Pfam" id="PF17564">
    <property type="entry name" value="DUF5470"/>
    <property type="match status" value="1"/>
</dbReference>
<name>A0A346RNR0_9ABAC</name>
<organism evidence="1 2">
    <name type="scientific">Cryptophlebia peltastica nucleopolyhedrovirus</name>
    <dbReference type="NCBI Taxonomy" id="2304025"/>
    <lineage>
        <taxon>Viruses</taxon>
        <taxon>Viruses incertae sedis</taxon>
        <taxon>Naldaviricetes</taxon>
        <taxon>Lefavirales</taxon>
        <taxon>Baculoviridae</taxon>
        <taxon>Alphabaculovirus</taxon>
        <taxon>Alphabaculovirus crypeltasticae</taxon>
    </lineage>
</organism>
<evidence type="ECO:0000313" key="1">
    <source>
        <dbReference type="EMBL" id="AXS67707.1"/>
    </source>
</evidence>